<protein>
    <submittedName>
        <fullName evidence="2">Uncharacterized protein</fullName>
    </submittedName>
</protein>
<dbReference type="AlphaFoldDB" id="A0AAD6PR33"/>
<organism evidence="2 3">
    <name type="scientific">Populus alba x Populus x berolinensis</name>
    <dbReference type="NCBI Taxonomy" id="444605"/>
    <lineage>
        <taxon>Eukaryota</taxon>
        <taxon>Viridiplantae</taxon>
        <taxon>Streptophyta</taxon>
        <taxon>Embryophyta</taxon>
        <taxon>Tracheophyta</taxon>
        <taxon>Spermatophyta</taxon>
        <taxon>Magnoliopsida</taxon>
        <taxon>eudicotyledons</taxon>
        <taxon>Gunneridae</taxon>
        <taxon>Pentapetalae</taxon>
        <taxon>rosids</taxon>
        <taxon>fabids</taxon>
        <taxon>Malpighiales</taxon>
        <taxon>Salicaceae</taxon>
        <taxon>Saliceae</taxon>
        <taxon>Populus</taxon>
    </lineage>
</organism>
<reference evidence="2 3" key="1">
    <citation type="journal article" date="2023" name="Mol. Ecol. Resour.">
        <title>Chromosome-level genome assembly of a triploid poplar Populus alba 'Berolinensis'.</title>
        <authorList>
            <person name="Chen S."/>
            <person name="Yu Y."/>
            <person name="Wang X."/>
            <person name="Wang S."/>
            <person name="Zhang T."/>
            <person name="Zhou Y."/>
            <person name="He R."/>
            <person name="Meng N."/>
            <person name="Wang Y."/>
            <person name="Liu W."/>
            <person name="Liu Z."/>
            <person name="Liu J."/>
            <person name="Guo Q."/>
            <person name="Huang H."/>
            <person name="Sederoff R.R."/>
            <person name="Wang G."/>
            <person name="Qu G."/>
            <person name="Chen S."/>
        </authorList>
    </citation>
    <scope>NUCLEOTIDE SEQUENCE [LARGE SCALE GENOMIC DNA]</scope>
    <source>
        <strain evidence="2">SC-2020</strain>
    </source>
</reference>
<proteinExistence type="predicted"/>
<accession>A0AAD6PR33</accession>
<keyword evidence="1" id="KW-0472">Membrane</keyword>
<keyword evidence="1" id="KW-0812">Transmembrane</keyword>
<keyword evidence="3" id="KW-1185">Reference proteome</keyword>
<keyword evidence="1" id="KW-1133">Transmembrane helix</keyword>
<gene>
    <name evidence="2" type="ORF">NC653_039971</name>
</gene>
<evidence type="ECO:0000256" key="1">
    <source>
        <dbReference type="SAM" id="Phobius"/>
    </source>
</evidence>
<feature type="transmembrane region" description="Helical" evidence="1">
    <location>
        <begin position="6"/>
        <end position="27"/>
    </location>
</feature>
<comment type="caution">
    <text evidence="2">The sequence shown here is derived from an EMBL/GenBank/DDBJ whole genome shotgun (WGS) entry which is preliminary data.</text>
</comment>
<name>A0AAD6PR33_9ROSI</name>
<dbReference type="EMBL" id="JAQIZT010000018">
    <property type="protein sequence ID" value="KAJ6958181.1"/>
    <property type="molecule type" value="Genomic_DNA"/>
</dbReference>
<feature type="transmembrane region" description="Helical" evidence="1">
    <location>
        <begin position="34"/>
        <end position="60"/>
    </location>
</feature>
<evidence type="ECO:0000313" key="3">
    <source>
        <dbReference type="Proteomes" id="UP001164929"/>
    </source>
</evidence>
<dbReference type="Proteomes" id="UP001164929">
    <property type="component" value="Chromosome 18"/>
</dbReference>
<evidence type="ECO:0000313" key="2">
    <source>
        <dbReference type="EMBL" id="KAJ6958181.1"/>
    </source>
</evidence>
<sequence length="67" mass="8173">MGNIIILFTAKCLFFCFVYFWFVYFFAHQLLDSLFIFFHCFFFLFYSYASIINLCGSFVFSKFVELF</sequence>